<keyword evidence="5" id="KW-1185">Reference proteome</keyword>
<dbReference type="RefSeq" id="WP_145053261.1">
    <property type="nucleotide sequence ID" value="NZ_CP036433.1"/>
</dbReference>
<keyword evidence="3" id="KW-0472">Membrane</keyword>
<dbReference type="OrthoDB" id="252400at2"/>
<dbReference type="PANTHER" id="PTHR48090">
    <property type="entry name" value="UNDECAPRENYL-PHOSPHATE 4-DEOXY-4-FORMAMIDO-L-ARABINOSE TRANSFERASE-RELATED"/>
    <property type="match status" value="1"/>
</dbReference>
<name>A0A518DS52_9BACT</name>
<evidence type="ECO:0000256" key="1">
    <source>
        <dbReference type="ARBA" id="ARBA00022692"/>
    </source>
</evidence>
<dbReference type="EMBL" id="CP036433">
    <property type="protein sequence ID" value="QDU94661.1"/>
    <property type="molecule type" value="Genomic_DNA"/>
</dbReference>
<evidence type="ECO:0000313" key="4">
    <source>
        <dbReference type="EMBL" id="QDU94661.1"/>
    </source>
</evidence>
<dbReference type="AlphaFoldDB" id="A0A518DS52"/>
<dbReference type="SUPFAM" id="SSF53448">
    <property type="entry name" value="Nucleotide-diphospho-sugar transferases"/>
    <property type="match status" value="1"/>
</dbReference>
<protein>
    <recommendedName>
        <fullName evidence="6">Glycosyl transferase family 2</fullName>
    </recommendedName>
</protein>
<proteinExistence type="predicted"/>
<dbReference type="KEGG" id="lcre:Pla8534_24670"/>
<evidence type="ECO:0008006" key="6">
    <source>
        <dbReference type="Google" id="ProtNLM"/>
    </source>
</evidence>
<dbReference type="InterPro" id="IPR029044">
    <property type="entry name" value="Nucleotide-diphossugar_trans"/>
</dbReference>
<sequence>MTVTSILIPHSGAGGRLADQLPMLCTHLAAAVPYEILAIDAAGATQAAPELLALAETLPALRIFQLQAKASLAAALSVGIEASQGDRLALLEAGRRYRPDELQHLFRSLSRADLVYGRTRRRGWSKAWLRVARIPRWLLLGLQVRDPDCRFWAARKEALAGLNLPRGMYRYLPNLVAARGFRVAETVCEPSSTQDALDDGWPNPGDLLAAWWLVRRTKPVEFREITIEDRSDGHDRRRANILELPSQLSRRKSA</sequence>
<gene>
    <name evidence="4" type="ORF">Pla8534_24670</name>
</gene>
<dbReference type="InterPro" id="IPR050256">
    <property type="entry name" value="Glycosyltransferase_2"/>
</dbReference>
<evidence type="ECO:0000313" key="5">
    <source>
        <dbReference type="Proteomes" id="UP000317648"/>
    </source>
</evidence>
<evidence type="ECO:0000256" key="3">
    <source>
        <dbReference type="ARBA" id="ARBA00023136"/>
    </source>
</evidence>
<dbReference type="GO" id="GO:0005886">
    <property type="term" value="C:plasma membrane"/>
    <property type="evidence" value="ECO:0007669"/>
    <property type="project" value="TreeGrafter"/>
</dbReference>
<dbReference type="Proteomes" id="UP000317648">
    <property type="component" value="Chromosome"/>
</dbReference>
<evidence type="ECO:0000256" key="2">
    <source>
        <dbReference type="ARBA" id="ARBA00022989"/>
    </source>
</evidence>
<accession>A0A518DS52</accession>
<keyword evidence="1" id="KW-0812">Transmembrane</keyword>
<keyword evidence="2" id="KW-1133">Transmembrane helix</keyword>
<dbReference type="Gene3D" id="3.90.550.10">
    <property type="entry name" value="Spore Coat Polysaccharide Biosynthesis Protein SpsA, Chain A"/>
    <property type="match status" value="1"/>
</dbReference>
<organism evidence="4 5">
    <name type="scientific">Lignipirellula cremea</name>
    <dbReference type="NCBI Taxonomy" id="2528010"/>
    <lineage>
        <taxon>Bacteria</taxon>
        <taxon>Pseudomonadati</taxon>
        <taxon>Planctomycetota</taxon>
        <taxon>Planctomycetia</taxon>
        <taxon>Pirellulales</taxon>
        <taxon>Pirellulaceae</taxon>
        <taxon>Lignipirellula</taxon>
    </lineage>
</organism>
<dbReference type="PANTHER" id="PTHR48090:SF3">
    <property type="entry name" value="UNDECAPRENYL-PHOSPHATE 4-DEOXY-4-FORMAMIDO-L-ARABINOSE TRANSFERASE"/>
    <property type="match status" value="1"/>
</dbReference>
<reference evidence="4 5" key="1">
    <citation type="submission" date="2019-02" db="EMBL/GenBank/DDBJ databases">
        <title>Deep-cultivation of Planctomycetes and their phenomic and genomic characterization uncovers novel biology.</title>
        <authorList>
            <person name="Wiegand S."/>
            <person name="Jogler M."/>
            <person name="Boedeker C."/>
            <person name="Pinto D."/>
            <person name="Vollmers J."/>
            <person name="Rivas-Marin E."/>
            <person name="Kohn T."/>
            <person name="Peeters S.H."/>
            <person name="Heuer A."/>
            <person name="Rast P."/>
            <person name="Oberbeckmann S."/>
            <person name="Bunk B."/>
            <person name="Jeske O."/>
            <person name="Meyerdierks A."/>
            <person name="Storesund J.E."/>
            <person name="Kallscheuer N."/>
            <person name="Luecker S."/>
            <person name="Lage O.M."/>
            <person name="Pohl T."/>
            <person name="Merkel B.J."/>
            <person name="Hornburger P."/>
            <person name="Mueller R.-W."/>
            <person name="Bruemmer F."/>
            <person name="Labrenz M."/>
            <person name="Spormann A.M."/>
            <person name="Op den Camp H."/>
            <person name="Overmann J."/>
            <person name="Amann R."/>
            <person name="Jetten M.S.M."/>
            <person name="Mascher T."/>
            <person name="Medema M.H."/>
            <person name="Devos D.P."/>
            <person name="Kaster A.-K."/>
            <person name="Ovreas L."/>
            <person name="Rohde M."/>
            <person name="Galperin M.Y."/>
            <person name="Jogler C."/>
        </authorList>
    </citation>
    <scope>NUCLEOTIDE SEQUENCE [LARGE SCALE GENOMIC DNA]</scope>
    <source>
        <strain evidence="4 5">Pla85_3_4</strain>
    </source>
</reference>